<gene>
    <name evidence="2" type="ORF">CDAR_381881</name>
</gene>
<accession>A0AAV4V6V6</accession>
<evidence type="ECO:0000256" key="1">
    <source>
        <dbReference type="SAM" id="MobiDB-lite"/>
    </source>
</evidence>
<evidence type="ECO:0000313" key="2">
    <source>
        <dbReference type="EMBL" id="GIY65265.1"/>
    </source>
</evidence>
<dbReference type="EMBL" id="BPLQ01012408">
    <property type="protein sequence ID" value="GIY65265.1"/>
    <property type="molecule type" value="Genomic_DNA"/>
</dbReference>
<reference evidence="2 3" key="1">
    <citation type="submission" date="2021-06" db="EMBL/GenBank/DDBJ databases">
        <title>Caerostris darwini draft genome.</title>
        <authorList>
            <person name="Kono N."/>
            <person name="Arakawa K."/>
        </authorList>
    </citation>
    <scope>NUCLEOTIDE SEQUENCE [LARGE SCALE GENOMIC DNA]</scope>
</reference>
<comment type="caution">
    <text evidence="2">The sequence shown here is derived from an EMBL/GenBank/DDBJ whole genome shotgun (WGS) entry which is preliminary data.</text>
</comment>
<feature type="region of interest" description="Disordered" evidence="1">
    <location>
        <begin position="45"/>
        <end position="92"/>
    </location>
</feature>
<proteinExistence type="predicted"/>
<dbReference type="AlphaFoldDB" id="A0AAV4V6V6"/>
<evidence type="ECO:0000313" key="3">
    <source>
        <dbReference type="Proteomes" id="UP001054837"/>
    </source>
</evidence>
<protein>
    <submittedName>
        <fullName evidence="2">Uncharacterized protein</fullName>
    </submittedName>
</protein>
<dbReference type="Proteomes" id="UP001054837">
    <property type="component" value="Unassembled WGS sequence"/>
</dbReference>
<keyword evidence="3" id="KW-1185">Reference proteome</keyword>
<sequence>MVRMGRLPVTPPGVSSTLLFRFPRKKNFLPSVQQRISFKLDLHSSCPPFPRRRHPLSWSTPRAQNPPPLSSRDVNPDHLSLPDTKGGKTPPGIHGKMLCVFLPW</sequence>
<name>A0AAV4V6V6_9ARAC</name>
<organism evidence="2 3">
    <name type="scientific">Caerostris darwini</name>
    <dbReference type="NCBI Taxonomy" id="1538125"/>
    <lineage>
        <taxon>Eukaryota</taxon>
        <taxon>Metazoa</taxon>
        <taxon>Ecdysozoa</taxon>
        <taxon>Arthropoda</taxon>
        <taxon>Chelicerata</taxon>
        <taxon>Arachnida</taxon>
        <taxon>Araneae</taxon>
        <taxon>Araneomorphae</taxon>
        <taxon>Entelegynae</taxon>
        <taxon>Araneoidea</taxon>
        <taxon>Araneidae</taxon>
        <taxon>Caerostris</taxon>
    </lineage>
</organism>